<accession>A0ABT1LHS7</accession>
<keyword evidence="5" id="KW-1185">Reference proteome</keyword>
<evidence type="ECO:0000256" key="1">
    <source>
        <dbReference type="ARBA" id="ARBA00022801"/>
    </source>
</evidence>
<dbReference type="InterPro" id="IPR004175">
    <property type="entry name" value="RNA_CPDase"/>
</dbReference>
<dbReference type="EMBL" id="JANCLU010000014">
    <property type="protein sequence ID" value="MCP8939783.1"/>
    <property type="molecule type" value="Genomic_DNA"/>
</dbReference>
<sequence>MLRLFTGLEVPQDVAASLSIMKGGLAGARWIDETNYHVTLRFMGDIDESAARDVWSLLGDIRRRRPLTLTIEGLDVFGGDKPRALVARIAPTPALVELQAEQERLVRRIGLPPDKRKFTPHVTLARLRDTSPWHAADFLSARGRFPTRSFTADRFVLFSSRASVGGGPYVVEAAYPLV</sequence>
<dbReference type="Pfam" id="PF02834">
    <property type="entry name" value="LigT_PEase"/>
    <property type="match status" value="2"/>
</dbReference>
<evidence type="ECO:0000256" key="2">
    <source>
        <dbReference type="HAMAP-Rule" id="MF_01940"/>
    </source>
</evidence>
<gene>
    <name evidence="4" type="primary">thpR</name>
    <name evidence="4" type="ORF">NK718_14740</name>
</gene>
<evidence type="ECO:0000259" key="3">
    <source>
        <dbReference type="Pfam" id="PF02834"/>
    </source>
</evidence>
<dbReference type="Proteomes" id="UP001205890">
    <property type="component" value="Unassembled WGS sequence"/>
</dbReference>
<dbReference type="NCBIfam" id="TIGR02258">
    <property type="entry name" value="2_5_ligase"/>
    <property type="match status" value="1"/>
</dbReference>
<evidence type="ECO:0000313" key="5">
    <source>
        <dbReference type="Proteomes" id="UP001205890"/>
    </source>
</evidence>
<proteinExistence type="inferred from homology"/>
<organism evidence="4 5">
    <name type="scientific">Alsobacter ponti</name>
    <dbReference type="NCBI Taxonomy" id="2962936"/>
    <lineage>
        <taxon>Bacteria</taxon>
        <taxon>Pseudomonadati</taxon>
        <taxon>Pseudomonadota</taxon>
        <taxon>Alphaproteobacteria</taxon>
        <taxon>Hyphomicrobiales</taxon>
        <taxon>Alsobacteraceae</taxon>
        <taxon>Alsobacter</taxon>
    </lineage>
</organism>
<dbReference type="RefSeq" id="WP_254743725.1">
    <property type="nucleotide sequence ID" value="NZ_JANCLU010000014.1"/>
</dbReference>
<evidence type="ECO:0000313" key="4">
    <source>
        <dbReference type="EMBL" id="MCP8939783.1"/>
    </source>
</evidence>
<dbReference type="PANTHER" id="PTHR35561:SF1">
    <property type="entry name" value="RNA 2',3'-CYCLIC PHOSPHODIESTERASE"/>
    <property type="match status" value="1"/>
</dbReference>
<comment type="catalytic activity">
    <reaction evidence="2">
        <text>a 3'-end 2',3'-cyclophospho-ribonucleotide-RNA + H2O = a 3'-end 2'-phospho-ribonucleotide-RNA + H(+)</text>
        <dbReference type="Rhea" id="RHEA:11828"/>
        <dbReference type="Rhea" id="RHEA-COMP:10464"/>
        <dbReference type="Rhea" id="RHEA-COMP:17353"/>
        <dbReference type="ChEBI" id="CHEBI:15377"/>
        <dbReference type="ChEBI" id="CHEBI:15378"/>
        <dbReference type="ChEBI" id="CHEBI:83064"/>
        <dbReference type="ChEBI" id="CHEBI:173113"/>
        <dbReference type="EC" id="3.1.4.58"/>
    </reaction>
</comment>
<feature type="active site" description="Proton donor" evidence="2">
    <location>
        <position position="37"/>
    </location>
</feature>
<dbReference type="EC" id="3.1.4.58" evidence="2"/>
<feature type="active site" description="Proton acceptor" evidence="2">
    <location>
        <position position="121"/>
    </location>
</feature>
<feature type="domain" description="Phosphoesterase HXTX" evidence="3">
    <location>
        <begin position="93"/>
        <end position="167"/>
    </location>
</feature>
<dbReference type="SUPFAM" id="SSF55144">
    <property type="entry name" value="LigT-like"/>
    <property type="match status" value="1"/>
</dbReference>
<feature type="short sequence motif" description="HXTX 2" evidence="2">
    <location>
        <begin position="121"/>
        <end position="124"/>
    </location>
</feature>
<comment type="caution">
    <text evidence="4">The sequence shown here is derived from an EMBL/GenBank/DDBJ whole genome shotgun (WGS) entry which is preliminary data.</text>
</comment>
<name>A0ABT1LHS7_9HYPH</name>
<dbReference type="HAMAP" id="MF_01940">
    <property type="entry name" value="RNA_CPDase"/>
    <property type="match status" value="1"/>
</dbReference>
<dbReference type="Gene3D" id="3.90.1140.10">
    <property type="entry name" value="Cyclic phosphodiesterase"/>
    <property type="match status" value="1"/>
</dbReference>
<dbReference type="PANTHER" id="PTHR35561">
    <property type="entry name" value="RNA 2',3'-CYCLIC PHOSPHODIESTERASE"/>
    <property type="match status" value="1"/>
</dbReference>
<feature type="short sequence motif" description="HXTX 1" evidence="2">
    <location>
        <begin position="37"/>
        <end position="40"/>
    </location>
</feature>
<protein>
    <recommendedName>
        <fullName evidence="2">RNA 2',3'-cyclic phosphodiesterase</fullName>
        <shortName evidence="2">RNA 2',3'-CPDase</shortName>
        <ecNumber evidence="2">3.1.4.58</ecNumber>
    </recommendedName>
</protein>
<keyword evidence="1 2" id="KW-0378">Hydrolase</keyword>
<dbReference type="InterPro" id="IPR014051">
    <property type="entry name" value="Phosphoesterase_HXTX"/>
</dbReference>
<dbReference type="InterPro" id="IPR009097">
    <property type="entry name" value="Cyclic_Pdiesterase"/>
</dbReference>
<comment type="function">
    <text evidence="2">Hydrolyzes RNA 2',3'-cyclic phosphodiester to an RNA 2'-phosphomonoester.</text>
</comment>
<feature type="domain" description="Phosphoesterase HXTX" evidence="3">
    <location>
        <begin position="9"/>
        <end position="83"/>
    </location>
</feature>
<comment type="similarity">
    <text evidence="2">Belongs to the 2H phosphoesterase superfamily. ThpR family.</text>
</comment>
<reference evidence="4 5" key="1">
    <citation type="submission" date="2022-07" db="EMBL/GenBank/DDBJ databases">
        <authorList>
            <person name="Li W.-J."/>
            <person name="Deng Q.-Q."/>
        </authorList>
    </citation>
    <scope>NUCLEOTIDE SEQUENCE [LARGE SCALE GENOMIC DNA]</scope>
    <source>
        <strain evidence="4 5">SYSU M60028</strain>
    </source>
</reference>